<reference evidence="2 3" key="1">
    <citation type="submission" date="2015-06" db="EMBL/GenBank/DDBJ databases">
        <title>Survival trade-offs in plant roots during colonization by closely related pathogenic and mutualistic fungi.</title>
        <authorList>
            <person name="Hacquard S."/>
            <person name="Kracher B."/>
            <person name="Hiruma K."/>
            <person name="Weinman A."/>
            <person name="Muench P."/>
            <person name="Garrido Oter R."/>
            <person name="Ver Loren van Themaat E."/>
            <person name="Dallerey J.-F."/>
            <person name="Damm U."/>
            <person name="Henrissat B."/>
            <person name="Lespinet O."/>
            <person name="Thon M."/>
            <person name="Kemen E."/>
            <person name="McHardy A.C."/>
            <person name="Schulze-Lefert P."/>
            <person name="O'Connell R.J."/>
        </authorList>
    </citation>
    <scope>NUCLEOTIDE SEQUENCE [LARGE SCALE GENOMIC DNA]</scope>
    <source>
        <strain evidence="2 3">MAFF 238704</strain>
    </source>
</reference>
<dbReference type="AlphaFoldDB" id="A0A166N202"/>
<evidence type="ECO:0000313" key="2">
    <source>
        <dbReference type="EMBL" id="KZL65226.1"/>
    </source>
</evidence>
<accession>A0A166N202</accession>
<name>A0A166N202_COLIC</name>
<comment type="similarity">
    <text evidence="1">Belongs to the cytochrome P450 family.</text>
</comment>
<evidence type="ECO:0000256" key="1">
    <source>
        <dbReference type="ARBA" id="ARBA00010617"/>
    </source>
</evidence>
<dbReference type="PANTHER" id="PTHR46696">
    <property type="entry name" value="P450, PUTATIVE (EUROFUNG)-RELATED"/>
    <property type="match status" value="1"/>
</dbReference>
<dbReference type="GO" id="GO:0004497">
    <property type="term" value="F:monooxygenase activity"/>
    <property type="evidence" value="ECO:0007669"/>
    <property type="project" value="InterPro"/>
</dbReference>
<dbReference type="Gene3D" id="1.10.630.10">
    <property type="entry name" value="Cytochrome P450"/>
    <property type="match status" value="1"/>
</dbReference>
<dbReference type="Proteomes" id="UP000076584">
    <property type="component" value="Unassembled WGS sequence"/>
</dbReference>
<dbReference type="SUPFAM" id="SSF48264">
    <property type="entry name" value="Cytochrome P450"/>
    <property type="match status" value="1"/>
</dbReference>
<dbReference type="STRING" id="1573173.A0A166N202"/>
<dbReference type="Pfam" id="PF00067">
    <property type="entry name" value="p450"/>
    <property type="match status" value="1"/>
</dbReference>
<dbReference type="InterPro" id="IPR036396">
    <property type="entry name" value="Cyt_P450_sf"/>
</dbReference>
<protein>
    <submittedName>
        <fullName evidence="2">Cytochrome p450 55a3</fullName>
    </submittedName>
</protein>
<sequence length="100" mass="11039">LAMKRAAKEDIDLGSKIIKAGEGIIASTQLGNRDEDIFPDPDVFDMHRTLDPNHALGFGLDRTATLFRKALNPRIAVPISDIEYTPLQKDIGGVKLPVQW</sequence>
<comment type="caution">
    <text evidence="2">The sequence shown here is derived from an EMBL/GenBank/DDBJ whole genome shotgun (WGS) entry which is preliminary data.</text>
</comment>
<dbReference type="InterPro" id="IPR001128">
    <property type="entry name" value="Cyt_P450"/>
</dbReference>
<dbReference type="PRINTS" id="PR00359">
    <property type="entry name" value="BP450"/>
</dbReference>
<dbReference type="PANTHER" id="PTHR46696:SF6">
    <property type="entry name" value="P450, PUTATIVE (EUROFUNG)-RELATED"/>
    <property type="match status" value="1"/>
</dbReference>
<dbReference type="InterPro" id="IPR002397">
    <property type="entry name" value="Cyt_P450_B"/>
</dbReference>
<dbReference type="GO" id="GO:0005506">
    <property type="term" value="F:iron ion binding"/>
    <property type="evidence" value="ECO:0007669"/>
    <property type="project" value="InterPro"/>
</dbReference>
<dbReference type="EMBL" id="LFIW01002637">
    <property type="protein sequence ID" value="KZL65226.1"/>
    <property type="molecule type" value="Genomic_DNA"/>
</dbReference>
<organism evidence="2 3">
    <name type="scientific">Colletotrichum incanum</name>
    <name type="common">Soybean anthracnose fungus</name>
    <dbReference type="NCBI Taxonomy" id="1573173"/>
    <lineage>
        <taxon>Eukaryota</taxon>
        <taxon>Fungi</taxon>
        <taxon>Dikarya</taxon>
        <taxon>Ascomycota</taxon>
        <taxon>Pezizomycotina</taxon>
        <taxon>Sordariomycetes</taxon>
        <taxon>Hypocreomycetidae</taxon>
        <taxon>Glomerellales</taxon>
        <taxon>Glomerellaceae</taxon>
        <taxon>Colletotrichum</taxon>
        <taxon>Colletotrichum spaethianum species complex</taxon>
    </lineage>
</organism>
<evidence type="ECO:0000313" key="3">
    <source>
        <dbReference type="Proteomes" id="UP000076584"/>
    </source>
</evidence>
<feature type="non-terminal residue" evidence="2">
    <location>
        <position position="1"/>
    </location>
</feature>
<dbReference type="GO" id="GO:0016705">
    <property type="term" value="F:oxidoreductase activity, acting on paired donors, with incorporation or reduction of molecular oxygen"/>
    <property type="evidence" value="ECO:0007669"/>
    <property type="project" value="InterPro"/>
</dbReference>
<dbReference type="GO" id="GO:0020037">
    <property type="term" value="F:heme binding"/>
    <property type="evidence" value="ECO:0007669"/>
    <property type="project" value="InterPro"/>
</dbReference>
<keyword evidence="3" id="KW-1185">Reference proteome</keyword>
<gene>
    <name evidence="2" type="ORF">CI238_11840</name>
</gene>
<proteinExistence type="inferred from homology"/>